<dbReference type="PANTHER" id="PTHR31717">
    <property type="entry name" value="ZINC FINGER PROTEIN CONSTANS-LIKE 10"/>
    <property type="match status" value="1"/>
</dbReference>
<evidence type="ECO:0000256" key="4">
    <source>
        <dbReference type="ARBA" id="ARBA00022737"/>
    </source>
</evidence>
<sequence length="462" mass="51277">MVACDFCGQRAAILYCRADTAKLCLSCDQHVHSANALSRKHLRSQICDNCAAGPASVRCATDGLVLCQECDWDAHGSCAVSAAHDRCPLEGFSGCPSPLDLAAAWDSGNAECGEEVGPRTPSGGGWRPESVCEEQQLLEEKEQPQQHENGGFTSLLMMETKEEVNNHSSQIWDFNLGKLRSHDESGNLELDDDVSDMLYTVKSYGELLKEVPLSRRRGLDLSEVNNLVANEDIILFNVRSYFFAHLLFGPASSECNNFPVSKPSFLGFPKPKSGGSSKDPQFTDQPILVRGEHVSAMTNADLELLAKNRDNAMQRYKEKKKARRYDKHIRYESRKARADTRKRQFGHAKGRRINRPDGPLPVRNHGPDGQRRSNPAGWRSHGNQPSPDADCRHQLQPTATCRRKYRSSYQPAATQTGFPPTSSKASPPPVSFDDLRADIKDDNYRHVKNWSTNGEDSGAFDG</sequence>
<feature type="compositionally biased region" description="Basic residues" evidence="10">
    <location>
        <begin position="343"/>
        <end position="353"/>
    </location>
</feature>
<evidence type="ECO:0000256" key="6">
    <source>
        <dbReference type="ARBA" id="ARBA00022833"/>
    </source>
</evidence>
<evidence type="ECO:0000256" key="10">
    <source>
        <dbReference type="SAM" id="MobiDB-lite"/>
    </source>
</evidence>
<keyword evidence="3" id="KW-0479">Metal-binding</keyword>
<dbReference type="InterPro" id="IPR049808">
    <property type="entry name" value="CONSTANS-like_Bbox1"/>
</dbReference>
<feature type="compositionally biased region" description="Basic residues" evidence="10">
    <location>
        <begin position="317"/>
        <end position="327"/>
    </location>
</feature>
<evidence type="ECO:0000256" key="1">
    <source>
        <dbReference type="ARBA" id="ARBA00004123"/>
    </source>
</evidence>
<keyword evidence="5 8" id="KW-0863">Zinc-finger</keyword>
<dbReference type="PANTHER" id="PTHR31717:SF45">
    <property type="entry name" value="ZINC FINGER PROTEIN CONSTANS-LIKE 14-RELATED"/>
    <property type="match status" value="1"/>
</dbReference>
<feature type="compositionally biased region" description="Basic and acidic residues" evidence="10">
    <location>
        <begin position="328"/>
        <end position="342"/>
    </location>
</feature>
<keyword evidence="14" id="KW-1185">Reference proteome</keyword>
<proteinExistence type="inferred from homology"/>
<comment type="caution">
    <text evidence="13">The sequence shown here is derived from an EMBL/GenBank/DDBJ whole genome shotgun (WGS) entry which is preliminary data.</text>
</comment>
<dbReference type="Pfam" id="PF06203">
    <property type="entry name" value="CCT"/>
    <property type="match status" value="1"/>
</dbReference>
<feature type="domain" description="CCT" evidence="12">
    <location>
        <begin position="309"/>
        <end position="351"/>
    </location>
</feature>
<keyword evidence="4" id="KW-0677">Repeat</keyword>
<dbReference type="GO" id="GO:0005634">
    <property type="term" value="C:nucleus"/>
    <property type="evidence" value="ECO:0007669"/>
    <property type="project" value="UniProtKB-SubCell"/>
</dbReference>
<evidence type="ECO:0000259" key="11">
    <source>
        <dbReference type="PROSITE" id="PS50119"/>
    </source>
</evidence>
<feature type="domain" description="B box-type" evidence="11">
    <location>
        <begin position="42"/>
        <end position="89"/>
    </location>
</feature>
<dbReference type="PROSITE" id="PS50119">
    <property type="entry name" value="ZF_BBOX"/>
    <property type="match status" value="2"/>
</dbReference>
<evidence type="ECO:0000313" key="13">
    <source>
        <dbReference type="EMBL" id="CAA0832694.1"/>
    </source>
</evidence>
<gene>
    <name evidence="13" type="ORF">SHERM_27968</name>
</gene>
<dbReference type="CDD" id="cd19821">
    <property type="entry name" value="Bbox1_BBX-like"/>
    <property type="match status" value="1"/>
</dbReference>
<name>A0A9N7NIY9_STRHE</name>
<evidence type="ECO:0000256" key="2">
    <source>
        <dbReference type="ARBA" id="ARBA00010024"/>
    </source>
</evidence>
<dbReference type="PROSITE" id="PS51017">
    <property type="entry name" value="CCT"/>
    <property type="match status" value="1"/>
</dbReference>
<feature type="compositionally biased region" description="Polar residues" evidence="10">
    <location>
        <begin position="407"/>
        <end position="425"/>
    </location>
</feature>
<accession>A0A9N7NIY9</accession>
<evidence type="ECO:0000256" key="7">
    <source>
        <dbReference type="ARBA" id="ARBA00023242"/>
    </source>
</evidence>
<dbReference type="SMART" id="SM00336">
    <property type="entry name" value="BBOX"/>
    <property type="match status" value="2"/>
</dbReference>
<dbReference type="GO" id="GO:0006355">
    <property type="term" value="P:regulation of DNA-templated transcription"/>
    <property type="evidence" value="ECO:0007669"/>
    <property type="project" value="UniProtKB-ARBA"/>
</dbReference>
<feature type="region of interest" description="Disordered" evidence="10">
    <location>
        <begin position="110"/>
        <end position="130"/>
    </location>
</feature>
<evidence type="ECO:0000259" key="12">
    <source>
        <dbReference type="PROSITE" id="PS51017"/>
    </source>
</evidence>
<keyword evidence="7 9" id="KW-0539">Nucleus</keyword>
<dbReference type="InterPro" id="IPR000315">
    <property type="entry name" value="Znf_B-box"/>
</dbReference>
<feature type="domain" description="B box-type" evidence="11">
    <location>
        <begin position="1"/>
        <end position="46"/>
    </location>
</feature>
<comment type="similarity">
    <text evidence="2">Belongs to the CONSTANS family.</text>
</comment>
<evidence type="ECO:0000256" key="8">
    <source>
        <dbReference type="PROSITE-ProRule" id="PRU00024"/>
    </source>
</evidence>
<keyword evidence="6" id="KW-0862">Zinc</keyword>
<evidence type="ECO:0000256" key="5">
    <source>
        <dbReference type="ARBA" id="ARBA00022771"/>
    </source>
</evidence>
<dbReference type="GO" id="GO:0008270">
    <property type="term" value="F:zinc ion binding"/>
    <property type="evidence" value="ECO:0007669"/>
    <property type="project" value="UniProtKB-KW"/>
</dbReference>
<comment type="subcellular location">
    <subcellularLocation>
        <location evidence="1 9">Nucleus</location>
    </subcellularLocation>
</comment>
<evidence type="ECO:0000256" key="9">
    <source>
        <dbReference type="PROSITE-ProRule" id="PRU00357"/>
    </source>
</evidence>
<dbReference type="EMBL" id="CACSLK010027837">
    <property type="protein sequence ID" value="CAA0832694.1"/>
    <property type="molecule type" value="Genomic_DNA"/>
</dbReference>
<dbReference type="OrthoDB" id="153872at2759"/>
<organism evidence="13 14">
    <name type="scientific">Striga hermonthica</name>
    <name type="common">Purple witchweed</name>
    <name type="synonym">Buchnera hermonthica</name>
    <dbReference type="NCBI Taxonomy" id="68872"/>
    <lineage>
        <taxon>Eukaryota</taxon>
        <taxon>Viridiplantae</taxon>
        <taxon>Streptophyta</taxon>
        <taxon>Embryophyta</taxon>
        <taxon>Tracheophyta</taxon>
        <taxon>Spermatophyta</taxon>
        <taxon>Magnoliopsida</taxon>
        <taxon>eudicotyledons</taxon>
        <taxon>Gunneridae</taxon>
        <taxon>Pentapetalae</taxon>
        <taxon>asterids</taxon>
        <taxon>lamiids</taxon>
        <taxon>Lamiales</taxon>
        <taxon>Orobanchaceae</taxon>
        <taxon>Buchnereae</taxon>
        <taxon>Striga</taxon>
    </lineage>
</organism>
<dbReference type="InterPro" id="IPR010402">
    <property type="entry name" value="CCT_domain"/>
</dbReference>
<reference evidence="13" key="1">
    <citation type="submission" date="2019-12" db="EMBL/GenBank/DDBJ databases">
        <authorList>
            <person name="Scholes J."/>
        </authorList>
    </citation>
    <scope>NUCLEOTIDE SEQUENCE</scope>
</reference>
<evidence type="ECO:0000256" key="3">
    <source>
        <dbReference type="ARBA" id="ARBA00022723"/>
    </source>
</evidence>
<dbReference type="AlphaFoldDB" id="A0A9N7NIY9"/>
<protein>
    <submittedName>
        <fullName evidence="13">Zinc finger protein CONSTANS-LIKE 14</fullName>
    </submittedName>
</protein>
<dbReference type="Proteomes" id="UP001153555">
    <property type="component" value="Unassembled WGS sequence"/>
</dbReference>
<feature type="region of interest" description="Disordered" evidence="10">
    <location>
        <begin position="315"/>
        <end position="438"/>
    </location>
</feature>
<evidence type="ECO:0000313" key="14">
    <source>
        <dbReference type="Proteomes" id="UP001153555"/>
    </source>
</evidence>